<accession>A0A3B0Y1C8</accession>
<name>A0A3B0Y1C8_9ZZZZ</name>
<protein>
    <recommendedName>
        <fullName evidence="2">DUF4157 domain-containing protein</fullName>
    </recommendedName>
</protein>
<evidence type="ECO:0000313" key="1">
    <source>
        <dbReference type="EMBL" id="VAW70223.1"/>
    </source>
</evidence>
<sequence length="122" mass="14621">MKIISTVNQKTKDIFEEVTGQAVPFALIVHWPWFYKSWIGLTIGFIIFSKKPDDIAHLCHELVHVDQFYQQPWSFWARYVIERRRVGYWNNPYEKTAYAVQYKVETALRRKAYKMQVKSKSS</sequence>
<dbReference type="AlphaFoldDB" id="A0A3B0Y1C8"/>
<organism evidence="1">
    <name type="scientific">hydrothermal vent metagenome</name>
    <dbReference type="NCBI Taxonomy" id="652676"/>
    <lineage>
        <taxon>unclassified sequences</taxon>
        <taxon>metagenomes</taxon>
        <taxon>ecological metagenomes</taxon>
    </lineage>
</organism>
<dbReference type="EMBL" id="UOFJ01000506">
    <property type="protein sequence ID" value="VAW70223.1"/>
    <property type="molecule type" value="Genomic_DNA"/>
</dbReference>
<gene>
    <name evidence="1" type="ORF">MNBD_GAMMA10-1574</name>
</gene>
<reference evidence="1" key="1">
    <citation type="submission" date="2018-06" db="EMBL/GenBank/DDBJ databases">
        <authorList>
            <person name="Zhirakovskaya E."/>
        </authorList>
    </citation>
    <scope>NUCLEOTIDE SEQUENCE</scope>
</reference>
<proteinExistence type="predicted"/>
<evidence type="ECO:0008006" key="2">
    <source>
        <dbReference type="Google" id="ProtNLM"/>
    </source>
</evidence>